<proteinExistence type="predicted"/>
<organism evidence="2 3">
    <name type="scientific">Streptomyces levis</name>
    <dbReference type="NCBI Taxonomy" id="285566"/>
    <lineage>
        <taxon>Bacteria</taxon>
        <taxon>Bacillati</taxon>
        <taxon>Actinomycetota</taxon>
        <taxon>Actinomycetes</taxon>
        <taxon>Kitasatosporales</taxon>
        <taxon>Streptomycetaceae</taxon>
        <taxon>Streptomyces</taxon>
    </lineage>
</organism>
<evidence type="ECO:0000313" key="3">
    <source>
        <dbReference type="Proteomes" id="UP001501095"/>
    </source>
</evidence>
<dbReference type="EMBL" id="BAAATM010000003">
    <property type="protein sequence ID" value="GAA2520334.1"/>
    <property type="molecule type" value="Genomic_DNA"/>
</dbReference>
<feature type="region of interest" description="Disordered" evidence="1">
    <location>
        <begin position="1"/>
        <end position="30"/>
    </location>
</feature>
<reference evidence="3" key="1">
    <citation type="journal article" date="2019" name="Int. J. Syst. Evol. Microbiol.">
        <title>The Global Catalogue of Microorganisms (GCM) 10K type strain sequencing project: providing services to taxonomists for standard genome sequencing and annotation.</title>
        <authorList>
            <consortium name="The Broad Institute Genomics Platform"/>
            <consortium name="The Broad Institute Genome Sequencing Center for Infectious Disease"/>
            <person name="Wu L."/>
            <person name="Ma J."/>
        </authorList>
    </citation>
    <scope>NUCLEOTIDE SEQUENCE [LARGE SCALE GENOMIC DNA]</scope>
    <source>
        <strain evidence="3">JCM 6924</strain>
    </source>
</reference>
<accession>A0ABP6AQ58</accession>
<comment type="caution">
    <text evidence="2">The sequence shown here is derived from an EMBL/GenBank/DDBJ whole genome shotgun (WGS) entry which is preliminary data.</text>
</comment>
<dbReference type="Proteomes" id="UP001501095">
    <property type="component" value="Unassembled WGS sequence"/>
</dbReference>
<sequence>MVRQHQRQIEIKTGPYAAGGRKSPRPGKVHPQCRTHLLRLRQAAQTVDGPRSQLRHEKDPAENLWRLPLNTPQDVPDAGQVQFGVHCGKAPGRLDHHAVKEKDVLALFRFTQALHRRDAARALGKLVQIRPHQPVGANTEALGHMFALNE</sequence>
<gene>
    <name evidence="2" type="ORF">GCM10010423_11080</name>
</gene>
<keyword evidence="3" id="KW-1185">Reference proteome</keyword>
<name>A0ABP6AQ58_9ACTN</name>
<protein>
    <submittedName>
        <fullName evidence="2">Uncharacterized protein</fullName>
    </submittedName>
</protein>
<evidence type="ECO:0000313" key="2">
    <source>
        <dbReference type="EMBL" id="GAA2520334.1"/>
    </source>
</evidence>
<evidence type="ECO:0000256" key="1">
    <source>
        <dbReference type="SAM" id="MobiDB-lite"/>
    </source>
</evidence>